<comment type="caution">
    <text evidence="1">The sequence shown here is derived from an EMBL/GenBank/DDBJ whole genome shotgun (WGS) entry which is preliminary data.</text>
</comment>
<evidence type="ECO:0000313" key="2">
    <source>
        <dbReference type="Proteomes" id="UP001549363"/>
    </source>
</evidence>
<name>A0ABV2PJT4_9BACI</name>
<accession>A0ABV2PJT4</accession>
<dbReference type="EMBL" id="JBEPSB010000009">
    <property type="protein sequence ID" value="MET4561202.1"/>
    <property type="molecule type" value="Genomic_DNA"/>
</dbReference>
<dbReference type="Proteomes" id="UP001549363">
    <property type="component" value="Unassembled WGS sequence"/>
</dbReference>
<organism evidence="1 2">
    <name type="scientific">Lysinibacillus parviboronicapiens</name>
    <dbReference type="NCBI Taxonomy" id="436516"/>
    <lineage>
        <taxon>Bacteria</taxon>
        <taxon>Bacillati</taxon>
        <taxon>Bacillota</taxon>
        <taxon>Bacilli</taxon>
        <taxon>Bacillales</taxon>
        <taxon>Bacillaceae</taxon>
        <taxon>Lysinibacillus</taxon>
    </lineage>
</organism>
<sequence length="29" mass="3460">MLNNTVFTYVQYKIPIFVKSEDGYFNAEK</sequence>
<evidence type="ECO:0000313" key="1">
    <source>
        <dbReference type="EMBL" id="MET4561202.1"/>
    </source>
</evidence>
<keyword evidence="2" id="KW-1185">Reference proteome</keyword>
<gene>
    <name evidence="1" type="ORF">ABIA69_002347</name>
</gene>
<protein>
    <submittedName>
        <fullName evidence="1">Uncharacterized protein</fullName>
    </submittedName>
</protein>
<reference evidence="1 2" key="1">
    <citation type="submission" date="2024-06" db="EMBL/GenBank/DDBJ databases">
        <title>Sorghum-associated microbial communities from plants grown in Nebraska, USA.</title>
        <authorList>
            <person name="Schachtman D."/>
        </authorList>
    </citation>
    <scope>NUCLEOTIDE SEQUENCE [LARGE SCALE GENOMIC DNA]</scope>
    <source>
        <strain evidence="1 2">736</strain>
    </source>
</reference>
<proteinExistence type="predicted"/>